<dbReference type="Gene3D" id="3.30.70.1280">
    <property type="entry name" value="SP0830-like domains"/>
    <property type="match status" value="1"/>
</dbReference>
<reference evidence="1 2" key="1">
    <citation type="submission" date="2014-10" db="EMBL/GenBank/DDBJ databases">
        <title>Genome sequence of Ponticoccus sp. strain UMTAT08 isolated from clonal culture of toxic dinoflagellate Alexandrium tamiyavanichii.</title>
        <authorList>
            <person name="Gan H.Y."/>
            <person name="Muhd D.-D."/>
            <person name="Mohd Noor M.E."/>
            <person name="Yeong Y.S."/>
            <person name="Usup G."/>
        </authorList>
    </citation>
    <scope>NUCLEOTIDE SEQUENCE [LARGE SCALE GENOMIC DNA]</scope>
    <source>
        <strain evidence="1 2">UMTAT08</strain>
    </source>
</reference>
<dbReference type="Pfam" id="PF08002">
    <property type="entry name" value="DUF1697"/>
    <property type="match status" value="1"/>
</dbReference>
<accession>A0A0B3SNY1</accession>
<dbReference type="PANTHER" id="PTHR36439">
    <property type="entry name" value="BLL4334 PROTEIN"/>
    <property type="match status" value="1"/>
</dbReference>
<evidence type="ECO:0008006" key="3">
    <source>
        <dbReference type="Google" id="ProtNLM"/>
    </source>
</evidence>
<dbReference type="SUPFAM" id="SSF160379">
    <property type="entry name" value="SP0830-like"/>
    <property type="match status" value="1"/>
</dbReference>
<dbReference type="PIRSF" id="PIRSF008502">
    <property type="entry name" value="UCP008502"/>
    <property type="match status" value="1"/>
</dbReference>
<dbReference type="AlphaFoldDB" id="A0A0B3SNY1"/>
<sequence>MPVYAAFLRAVNVGGTGKLPMADLRAMIEGIGGTDPQTWLASGNAVFAHDAPAAEVKARLAAVLETYAGKPVGVMIRDLTQLDAILSALPFPGAEPKQLGLLLSDDPVPQDAAAKAKRLTTEEIIPGSGVLYIHYPQGMGRSKLAHPAMREGTMRNLNTVQKLRTLLAEHPGAKKG</sequence>
<dbReference type="STRING" id="561184.SAMN05216376_10290"/>
<protein>
    <recommendedName>
        <fullName evidence="3">DUF1697 domain-containing protein</fullName>
    </recommendedName>
</protein>
<dbReference type="RefSeq" id="WP_043143293.1">
    <property type="nucleotide sequence ID" value="NZ_JSUQ01000012.1"/>
</dbReference>
<organism evidence="1 2">
    <name type="scientific">Mameliella alba</name>
    <dbReference type="NCBI Taxonomy" id="561184"/>
    <lineage>
        <taxon>Bacteria</taxon>
        <taxon>Pseudomonadati</taxon>
        <taxon>Pseudomonadota</taxon>
        <taxon>Alphaproteobacteria</taxon>
        <taxon>Rhodobacterales</taxon>
        <taxon>Roseobacteraceae</taxon>
        <taxon>Mameliella</taxon>
    </lineage>
</organism>
<dbReference type="PANTHER" id="PTHR36439:SF1">
    <property type="entry name" value="DUF1697 DOMAIN-CONTAINING PROTEIN"/>
    <property type="match status" value="1"/>
</dbReference>
<name>A0A0B3SNY1_9RHOB</name>
<dbReference type="OrthoDB" id="9806494at2"/>
<evidence type="ECO:0000313" key="1">
    <source>
        <dbReference type="EMBL" id="KHQ52134.1"/>
    </source>
</evidence>
<proteinExistence type="predicted"/>
<dbReference type="Proteomes" id="UP000030960">
    <property type="component" value="Unassembled WGS sequence"/>
</dbReference>
<comment type="caution">
    <text evidence="1">The sequence shown here is derived from an EMBL/GenBank/DDBJ whole genome shotgun (WGS) entry which is preliminary data.</text>
</comment>
<keyword evidence="2" id="KW-1185">Reference proteome</keyword>
<dbReference type="EMBL" id="JSUQ01000012">
    <property type="protein sequence ID" value="KHQ52134.1"/>
    <property type="molecule type" value="Genomic_DNA"/>
</dbReference>
<evidence type="ECO:0000313" key="2">
    <source>
        <dbReference type="Proteomes" id="UP000030960"/>
    </source>
</evidence>
<gene>
    <name evidence="1" type="ORF">OA50_03149</name>
</gene>
<dbReference type="InterPro" id="IPR012545">
    <property type="entry name" value="DUF1697"/>
</dbReference>